<proteinExistence type="predicted"/>
<evidence type="ECO:0000313" key="2">
    <source>
        <dbReference type="EMBL" id="MFC3809666.1"/>
    </source>
</evidence>
<keyword evidence="3" id="KW-1185">Reference proteome</keyword>
<feature type="transmembrane region" description="Helical" evidence="1">
    <location>
        <begin position="12"/>
        <end position="29"/>
    </location>
</feature>
<dbReference type="RefSeq" id="WP_379835018.1">
    <property type="nucleotide sequence ID" value="NZ_JBHRYQ010000001.1"/>
</dbReference>
<keyword evidence="1" id="KW-0812">Transmembrane</keyword>
<accession>A0ABV7YS21</accession>
<protein>
    <recommendedName>
        <fullName evidence="4">Glycosyl transferase</fullName>
    </recommendedName>
</protein>
<gene>
    <name evidence="2" type="ORF">ACFOOI_03285</name>
</gene>
<evidence type="ECO:0000256" key="1">
    <source>
        <dbReference type="SAM" id="Phobius"/>
    </source>
</evidence>
<name>A0ABV7YS21_9BACT</name>
<dbReference type="EMBL" id="JBHRYQ010000001">
    <property type="protein sequence ID" value="MFC3809666.1"/>
    <property type="molecule type" value="Genomic_DNA"/>
</dbReference>
<keyword evidence="1" id="KW-1133">Transmembrane helix</keyword>
<reference evidence="3" key="1">
    <citation type="journal article" date="2019" name="Int. J. Syst. Evol. Microbiol.">
        <title>The Global Catalogue of Microorganisms (GCM) 10K type strain sequencing project: providing services to taxonomists for standard genome sequencing and annotation.</title>
        <authorList>
            <consortium name="The Broad Institute Genomics Platform"/>
            <consortium name="The Broad Institute Genome Sequencing Center for Infectious Disease"/>
            <person name="Wu L."/>
            <person name="Ma J."/>
        </authorList>
    </citation>
    <scope>NUCLEOTIDE SEQUENCE [LARGE SCALE GENOMIC DNA]</scope>
    <source>
        <strain evidence="3">CECT 7956</strain>
    </source>
</reference>
<organism evidence="2 3">
    <name type="scientific">Lacihabitans lacunae</name>
    <dbReference type="NCBI Taxonomy" id="1028214"/>
    <lineage>
        <taxon>Bacteria</taxon>
        <taxon>Pseudomonadati</taxon>
        <taxon>Bacteroidota</taxon>
        <taxon>Cytophagia</taxon>
        <taxon>Cytophagales</taxon>
        <taxon>Leadbetterellaceae</taxon>
        <taxon>Lacihabitans</taxon>
    </lineage>
</organism>
<sequence length="331" mass="39236">MKNTLAYFTKKILLFTSPILLVVAAYFIMDPFHVIYKYDKYGSNYLKTYNRNRISTEVFLNHNPEFKFKSFVFGSSRSSAFQTGEWAKFIGDPNPYHFDAFNDNISGISGKMKYIKKQGNKIENAIIVIDGDTFSEQFEESESIVHLKDYRWSGQSFLAYHLTFFKAFFKKQYFISYFDLKIFKTFRPYMDEFFKFKYFYTDPYNDFLFPENIADLKADSLNYYKKPEFLNRFQNPPMESVNIKDHHLADLKVISEILKADNTKYKVIISPLFDQRDFNPVDLEVLQIYFGKENVYNYSGKNKYTNDISNYYEASHFKPVVGTAILSEIYK</sequence>
<evidence type="ECO:0008006" key="4">
    <source>
        <dbReference type="Google" id="ProtNLM"/>
    </source>
</evidence>
<keyword evidence="1" id="KW-0472">Membrane</keyword>
<dbReference type="Proteomes" id="UP001595616">
    <property type="component" value="Unassembled WGS sequence"/>
</dbReference>
<evidence type="ECO:0000313" key="3">
    <source>
        <dbReference type="Proteomes" id="UP001595616"/>
    </source>
</evidence>
<comment type="caution">
    <text evidence="2">The sequence shown here is derived from an EMBL/GenBank/DDBJ whole genome shotgun (WGS) entry which is preliminary data.</text>
</comment>